<reference evidence="2 3" key="1">
    <citation type="submission" date="2018-11" db="EMBL/GenBank/DDBJ databases">
        <authorList>
            <consortium name="Pathogen Informatics"/>
        </authorList>
    </citation>
    <scope>NUCLEOTIDE SEQUENCE [LARGE SCALE GENOMIC DNA]</scope>
</reference>
<evidence type="ECO:0000259" key="1">
    <source>
        <dbReference type="PROSITE" id="PS50041"/>
    </source>
</evidence>
<evidence type="ECO:0000313" key="3">
    <source>
        <dbReference type="Proteomes" id="UP000271098"/>
    </source>
</evidence>
<feature type="domain" description="C-type lectin" evidence="1">
    <location>
        <begin position="1"/>
        <end position="93"/>
    </location>
</feature>
<dbReference type="CDD" id="cd00037">
    <property type="entry name" value="CLECT"/>
    <property type="match status" value="1"/>
</dbReference>
<proteinExistence type="predicted"/>
<dbReference type="EMBL" id="UYRT01019050">
    <property type="protein sequence ID" value="VDK58174.1"/>
    <property type="molecule type" value="Genomic_DNA"/>
</dbReference>
<dbReference type="Pfam" id="PF00059">
    <property type="entry name" value="Lectin_C"/>
    <property type="match status" value="1"/>
</dbReference>
<dbReference type="InterPro" id="IPR050111">
    <property type="entry name" value="C-type_lectin/snaclec_domain"/>
</dbReference>
<dbReference type="InterPro" id="IPR001304">
    <property type="entry name" value="C-type_lectin-like"/>
</dbReference>
<evidence type="ECO:0000313" key="2">
    <source>
        <dbReference type="EMBL" id="VDK58174.1"/>
    </source>
</evidence>
<organism evidence="2 3">
    <name type="scientific">Gongylonema pulchrum</name>
    <dbReference type="NCBI Taxonomy" id="637853"/>
    <lineage>
        <taxon>Eukaryota</taxon>
        <taxon>Metazoa</taxon>
        <taxon>Ecdysozoa</taxon>
        <taxon>Nematoda</taxon>
        <taxon>Chromadorea</taxon>
        <taxon>Rhabditida</taxon>
        <taxon>Spirurina</taxon>
        <taxon>Spiruromorpha</taxon>
        <taxon>Spiruroidea</taxon>
        <taxon>Gongylonematidae</taxon>
        <taxon>Gongylonema</taxon>
    </lineage>
</organism>
<dbReference type="InterPro" id="IPR016187">
    <property type="entry name" value="CTDL_fold"/>
</dbReference>
<keyword evidence="3" id="KW-1185">Reference proteome</keyword>
<dbReference type="Gene3D" id="3.10.100.10">
    <property type="entry name" value="Mannose-Binding Protein A, subunit A"/>
    <property type="match status" value="1"/>
</dbReference>
<protein>
    <recommendedName>
        <fullName evidence="1">C-type lectin domain-containing protein</fullName>
    </recommendedName>
</protein>
<dbReference type="SUPFAM" id="SSF56436">
    <property type="entry name" value="C-type lectin-like"/>
    <property type="match status" value="1"/>
</dbReference>
<gene>
    <name evidence="2" type="ORF">GPUH_LOCUS7392</name>
</gene>
<sequence length="120" mass="13673">MASFETREDFEQFKSHVLHSQLSVSSAIIGLIRQQRGSFSWKDSSPVTFLNWAEGEPAVTKGRLIQECVQMKLGGNYTWQTVTCWQARHFVCSIPVVDASDEPQSKPTDQIFKKVKFLFS</sequence>
<dbReference type="AlphaFoldDB" id="A0A3P6SSX5"/>
<dbReference type="InterPro" id="IPR016186">
    <property type="entry name" value="C-type_lectin-like/link_sf"/>
</dbReference>
<dbReference type="PROSITE" id="PS50041">
    <property type="entry name" value="C_TYPE_LECTIN_2"/>
    <property type="match status" value="1"/>
</dbReference>
<dbReference type="OrthoDB" id="5877119at2759"/>
<dbReference type="PANTHER" id="PTHR22803">
    <property type="entry name" value="MANNOSE, PHOSPHOLIPASE, LECTIN RECEPTOR RELATED"/>
    <property type="match status" value="1"/>
</dbReference>
<name>A0A3P6SSX5_9BILA</name>
<accession>A0A3P6SSX5</accession>
<dbReference type="Proteomes" id="UP000271098">
    <property type="component" value="Unassembled WGS sequence"/>
</dbReference>